<feature type="compositionally biased region" description="Basic and acidic residues" evidence="1">
    <location>
        <begin position="1"/>
        <end position="18"/>
    </location>
</feature>
<reference evidence="3 4" key="1">
    <citation type="submission" date="2019-02" db="EMBL/GenBank/DDBJ databases">
        <title>Genomic Encyclopedia of Type Strains, Phase IV (KMG-IV): sequencing the most valuable type-strain genomes for metagenomic binning, comparative biology and taxonomic classification.</title>
        <authorList>
            <person name="Goeker M."/>
        </authorList>
    </citation>
    <scope>NUCLEOTIDE SEQUENCE [LARGE SCALE GENOMIC DNA]</scope>
    <source>
        <strain evidence="3 4">DSM 43045</strain>
    </source>
</reference>
<accession>A0A4Q7MDD2</accession>
<dbReference type="Proteomes" id="UP000293289">
    <property type="component" value="Unassembled WGS sequence"/>
</dbReference>
<gene>
    <name evidence="3" type="ORF">EV187_2720</name>
</gene>
<proteinExistence type="predicted"/>
<organism evidence="3 4">
    <name type="scientific">Agromyces ramosus</name>
    <dbReference type="NCBI Taxonomy" id="33879"/>
    <lineage>
        <taxon>Bacteria</taxon>
        <taxon>Bacillati</taxon>
        <taxon>Actinomycetota</taxon>
        <taxon>Actinomycetes</taxon>
        <taxon>Micrococcales</taxon>
        <taxon>Microbacteriaceae</taxon>
        <taxon>Agromyces</taxon>
    </lineage>
</organism>
<sequence>MNDYLPKKELEPDPDPKRPSNARVALWIIVGAIGLYLVGSGIWGIVTAG</sequence>
<protein>
    <submittedName>
        <fullName evidence="3">Uncharacterized protein</fullName>
    </submittedName>
</protein>
<dbReference type="RefSeq" id="WP_165391192.1">
    <property type="nucleotide sequence ID" value="NZ_SGWY01000003.1"/>
</dbReference>
<evidence type="ECO:0000256" key="2">
    <source>
        <dbReference type="SAM" id="Phobius"/>
    </source>
</evidence>
<keyword evidence="2" id="KW-0472">Membrane</keyword>
<evidence type="ECO:0000256" key="1">
    <source>
        <dbReference type="SAM" id="MobiDB-lite"/>
    </source>
</evidence>
<evidence type="ECO:0000313" key="4">
    <source>
        <dbReference type="Proteomes" id="UP000293289"/>
    </source>
</evidence>
<dbReference type="EMBL" id="SGWY01000003">
    <property type="protein sequence ID" value="RZS64339.1"/>
    <property type="molecule type" value="Genomic_DNA"/>
</dbReference>
<feature type="region of interest" description="Disordered" evidence="1">
    <location>
        <begin position="1"/>
        <end position="20"/>
    </location>
</feature>
<keyword evidence="2" id="KW-1133">Transmembrane helix</keyword>
<keyword evidence="4" id="KW-1185">Reference proteome</keyword>
<dbReference type="AlphaFoldDB" id="A0A4Q7MDD2"/>
<feature type="transmembrane region" description="Helical" evidence="2">
    <location>
        <begin position="24"/>
        <end position="46"/>
    </location>
</feature>
<evidence type="ECO:0000313" key="3">
    <source>
        <dbReference type="EMBL" id="RZS64339.1"/>
    </source>
</evidence>
<comment type="caution">
    <text evidence="3">The sequence shown here is derived from an EMBL/GenBank/DDBJ whole genome shotgun (WGS) entry which is preliminary data.</text>
</comment>
<name>A0A4Q7MDD2_9MICO</name>
<keyword evidence="2" id="KW-0812">Transmembrane</keyword>